<dbReference type="Proteomes" id="UP001448498">
    <property type="component" value="Chromosome 1"/>
</dbReference>
<evidence type="ECO:0000313" key="2">
    <source>
        <dbReference type="EMBL" id="XAE46824.1"/>
    </source>
</evidence>
<reference evidence="2 3" key="1">
    <citation type="submission" date="2022-10" db="EMBL/GenBank/DDBJ databases">
        <title>Genomic of Burkholderia cepacia PN-1.</title>
        <authorList>
            <person name="Yang Y."/>
            <person name="Guan H."/>
            <person name="Huang J."/>
        </authorList>
    </citation>
    <scope>NUCLEOTIDE SEQUENCE [LARGE SCALE GENOMIC DNA]</scope>
    <source>
        <strain evidence="2 3">PN-1</strain>
    </source>
</reference>
<dbReference type="PANTHER" id="PTHR30399">
    <property type="entry name" value="UNCHARACTERIZED PROTEIN YGJP"/>
    <property type="match status" value="1"/>
</dbReference>
<evidence type="ECO:0000313" key="3">
    <source>
        <dbReference type="Proteomes" id="UP001448498"/>
    </source>
</evidence>
<sequence>MVTEVHHYITVSGLSVEIVRKSIKNLHLGVYPPNGRVRVAAPLTVSDDAIRLAVIGKLGWIRRQREKFEAQPRQSKREMVSGESHYFQGRRYRIRVVFHDGPATVVLRNKTTMELKVRPGMSAEQRLKVIERWYREQLKAMIPPMLEKWQSLLDIEVADWGVKKMKTKWGSCSIDAGRIWLNLELAKKPVQCLEYILVHELVHLMERHHNDRFMALMDHHLPHWHTYREELNQAPLAHEDWPH</sequence>
<feature type="domain" description="YgjP-like metallopeptidase" evidence="1">
    <location>
        <begin position="28"/>
        <end position="233"/>
    </location>
</feature>
<protein>
    <submittedName>
        <fullName evidence="2">M48 family metallopeptidase</fullName>
    </submittedName>
</protein>
<dbReference type="EMBL" id="CP109821">
    <property type="protein sequence ID" value="XAE46824.1"/>
    <property type="molecule type" value="Genomic_DNA"/>
</dbReference>
<keyword evidence="3" id="KW-1185">Reference proteome</keyword>
<accession>A0ABZ3DDD8</accession>
<dbReference type="RefSeq" id="WP_342702396.1">
    <property type="nucleotide sequence ID" value="NZ_CP109821.1"/>
</dbReference>
<name>A0ABZ3DDD8_9BURK</name>
<dbReference type="InterPro" id="IPR002725">
    <property type="entry name" value="YgjP-like_metallopeptidase"/>
</dbReference>
<proteinExistence type="predicted"/>
<organism evidence="2 3">
    <name type="scientific">Burkholderia arboris</name>
    <dbReference type="NCBI Taxonomy" id="488730"/>
    <lineage>
        <taxon>Bacteria</taxon>
        <taxon>Pseudomonadati</taxon>
        <taxon>Pseudomonadota</taxon>
        <taxon>Betaproteobacteria</taxon>
        <taxon>Burkholderiales</taxon>
        <taxon>Burkholderiaceae</taxon>
        <taxon>Burkholderia</taxon>
        <taxon>Burkholderia cepacia complex</taxon>
    </lineage>
</organism>
<evidence type="ECO:0000259" key="1">
    <source>
        <dbReference type="Pfam" id="PF01863"/>
    </source>
</evidence>
<gene>
    <name evidence="2" type="ORF">OHZ10_10665</name>
</gene>
<dbReference type="Pfam" id="PF01863">
    <property type="entry name" value="YgjP-like"/>
    <property type="match status" value="1"/>
</dbReference>
<dbReference type="Gene3D" id="3.30.2010.10">
    <property type="entry name" value="Metalloproteases ('zincins'), catalytic domain"/>
    <property type="match status" value="1"/>
</dbReference>
<dbReference type="PANTHER" id="PTHR30399:SF1">
    <property type="entry name" value="UTP PYROPHOSPHATASE"/>
    <property type="match status" value="1"/>
</dbReference>
<dbReference type="CDD" id="cd07344">
    <property type="entry name" value="M48_yhfN_like"/>
    <property type="match status" value="1"/>
</dbReference>
<dbReference type="InterPro" id="IPR053136">
    <property type="entry name" value="UTP_pyrophosphatase-like"/>
</dbReference>